<dbReference type="InterPro" id="IPR000477">
    <property type="entry name" value="RT_dom"/>
</dbReference>
<name>A0A168LJ58_ABSGL</name>
<accession>A0A168LJ58</accession>
<keyword evidence="3" id="KW-1185">Reference proteome</keyword>
<dbReference type="InterPro" id="IPR052055">
    <property type="entry name" value="Hepadnavirus_pol/RT"/>
</dbReference>
<dbReference type="InterPro" id="IPR043128">
    <property type="entry name" value="Rev_trsase/Diguanyl_cyclase"/>
</dbReference>
<dbReference type="Proteomes" id="UP000078561">
    <property type="component" value="Unassembled WGS sequence"/>
</dbReference>
<dbReference type="InParanoid" id="A0A168LJ58"/>
<sequence>MVLRRGGRLQHFYNYWASVTTHSWPLSVIKEGYRLQFVSPPQPWYSNVYNNPSPDVSTAVSLFLDAGVIERSLDQDGRFLSHFFTIQEATKSRPVLDCKKISSFVQCSHFKMEGVPALRELIQPNDFMAKIDLKDAYTVVPIHPASRRYLAFAHAGTIYQYKTLPFGLSVAPRIFMKIMRHAIEVLRKEGIRIVYYLDDICVLARTPQEMEHHTSRIVNHLQHLGVFINFKKTQLTPTHAQDFLGFSFNTNKMMIKVPNIKMEKLLARIKQARKPQSYRWMAALLGKITSMIPAIGKALLNIRSIQRDLTKSLRLSSNNWERRCTVQYLDGSSLVGIGLVDSHGTQQKWSTDTTPTATSTNCRLVRGCIRYGVGHCVPSPSNIRILDKGRKRTINQHTGTTNDPFCYTITQKCLCGPEHKVILRQHHSLKTRAKARGDSVAVAPGPGFGDLCTTQYLTRFKSTFSISQVSSTPQQMR</sequence>
<dbReference type="Gene3D" id="3.30.70.270">
    <property type="match status" value="1"/>
</dbReference>
<evidence type="ECO:0000259" key="1">
    <source>
        <dbReference type="PROSITE" id="PS50878"/>
    </source>
</evidence>
<dbReference type="EMBL" id="LT551459">
    <property type="protein sequence ID" value="SAL96899.1"/>
    <property type="molecule type" value="Genomic_DNA"/>
</dbReference>
<dbReference type="AlphaFoldDB" id="A0A168LJ58"/>
<evidence type="ECO:0000313" key="3">
    <source>
        <dbReference type="Proteomes" id="UP000078561"/>
    </source>
</evidence>
<dbReference type="PROSITE" id="PS50878">
    <property type="entry name" value="RT_POL"/>
    <property type="match status" value="1"/>
</dbReference>
<dbReference type="SUPFAM" id="SSF56672">
    <property type="entry name" value="DNA/RNA polymerases"/>
    <property type="match status" value="1"/>
</dbReference>
<feature type="domain" description="Reverse transcriptase" evidence="1">
    <location>
        <begin position="67"/>
        <end position="248"/>
    </location>
</feature>
<dbReference type="InterPro" id="IPR043502">
    <property type="entry name" value="DNA/RNA_pol_sf"/>
</dbReference>
<dbReference type="PANTHER" id="PTHR33050:SF7">
    <property type="entry name" value="RIBONUCLEASE H"/>
    <property type="match status" value="1"/>
</dbReference>
<dbReference type="PANTHER" id="PTHR33050">
    <property type="entry name" value="REVERSE TRANSCRIPTASE DOMAIN-CONTAINING PROTEIN"/>
    <property type="match status" value="1"/>
</dbReference>
<dbReference type="Gene3D" id="3.10.10.10">
    <property type="entry name" value="HIV Type 1 Reverse Transcriptase, subunit A, domain 1"/>
    <property type="match status" value="1"/>
</dbReference>
<gene>
    <name evidence="2" type="primary">ABSGL_02349.1 scaffold 3364</name>
</gene>
<dbReference type="OrthoDB" id="2290779at2759"/>
<proteinExistence type="predicted"/>
<reference evidence="2" key="1">
    <citation type="submission" date="2016-04" db="EMBL/GenBank/DDBJ databases">
        <authorList>
            <person name="Evans L.H."/>
            <person name="Alamgir A."/>
            <person name="Owens N."/>
            <person name="Weber N.D."/>
            <person name="Virtaneva K."/>
            <person name="Barbian K."/>
            <person name="Babar A."/>
            <person name="Rosenke K."/>
        </authorList>
    </citation>
    <scope>NUCLEOTIDE SEQUENCE [LARGE SCALE GENOMIC DNA]</scope>
    <source>
        <strain evidence="2">CBS 101.48</strain>
    </source>
</reference>
<dbReference type="Pfam" id="PF00078">
    <property type="entry name" value="RVT_1"/>
    <property type="match status" value="1"/>
</dbReference>
<dbReference type="CDD" id="cd03714">
    <property type="entry name" value="RT_DIRS1"/>
    <property type="match status" value="1"/>
</dbReference>
<protein>
    <recommendedName>
        <fullName evidence="1">Reverse transcriptase domain-containing protein</fullName>
    </recommendedName>
</protein>
<dbReference type="STRING" id="4829.A0A168LJ58"/>
<organism evidence="2">
    <name type="scientific">Absidia glauca</name>
    <name type="common">Pin mould</name>
    <dbReference type="NCBI Taxonomy" id="4829"/>
    <lineage>
        <taxon>Eukaryota</taxon>
        <taxon>Fungi</taxon>
        <taxon>Fungi incertae sedis</taxon>
        <taxon>Mucoromycota</taxon>
        <taxon>Mucoromycotina</taxon>
        <taxon>Mucoromycetes</taxon>
        <taxon>Mucorales</taxon>
        <taxon>Cunninghamellaceae</taxon>
        <taxon>Absidia</taxon>
    </lineage>
</organism>
<evidence type="ECO:0000313" key="2">
    <source>
        <dbReference type="EMBL" id="SAL96899.1"/>
    </source>
</evidence>